<proteinExistence type="predicted"/>
<dbReference type="InterPro" id="IPR019239">
    <property type="entry name" value="VapB_antitoxin"/>
</dbReference>
<accession>A0ABS1MA60</accession>
<reference evidence="1 2" key="1">
    <citation type="submission" date="2021-01" db="EMBL/GenBank/DDBJ databases">
        <title>WGS of actinomycetes isolated from Thailand.</title>
        <authorList>
            <person name="Thawai C."/>
        </authorList>
    </citation>
    <scope>NUCLEOTIDE SEQUENCE [LARGE SCALE GENOMIC DNA]</scope>
    <source>
        <strain evidence="1 2">LPG 2</strain>
    </source>
</reference>
<dbReference type="RefSeq" id="WP_201950720.1">
    <property type="nucleotide sequence ID" value="NZ_JAERRJ010000009.1"/>
</dbReference>
<evidence type="ECO:0000313" key="1">
    <source>
        <dbReference type="EMBL" id="MBL1077444.1"/>
    </source>
</evidence>
<organism evidence="1 2">
    <name type="scientific">Nocardia acididurans</name>
    <dbReference type="NCBI Taxonomy" id="2802282"/>
    <lineage>
        <taxon>Bacteria</taxon>
        <taxon>Bacillati</taxon>
        <taxon>Actinomycetota</taxon>
        <taxon>Actinomycetes</taxon>
        <taxon>Mycobacteriales</taxon>
        <taxon>Nocardiaceae</taxon>
        <taxon>Nocardia</taxon>
    </lineage>
</organism>
<gene>
    <name evidence="1" type="ORF">JK358_23860</name>
</gene>
<dbReference type="Pfam" id="PF09957">
    <property type="entry name" value="VapB_antitoxin"/>
    <property type="match status" value="1"/>
</dbReference>
<keyword evidence="2" id="KW-1185">Reference proteome</keyword>
<protein>
    <submittedName>
        <fullName evidence="1">Type II toxin-antitoxin system VapB family antitoxin</fullName>
    </submittedName>
</protein>
<name>A0ABS1MA60_9NOCA</name>
<evidence type="ECO:0000313" key="2">
    <source>
        <dbReference type="Proteomes" id="UP000602198"/>
    </source>
</evidence>
<comment type="caution">
    <text evidence="1">The sequence shown here is derived from an EMBL/GenBank/DDBJ whole genome shotgun (WGS) entry which is preliminary data.</text>
</comment>
<dbReference type="Proteomes" id="UP000602198">
    <property type="component" value="Unassembled WGS sequence"/>
</dbReference>
<dbReference type="EMBL" id="JAERRJ010000009">
    <property type="protein sequence ID" value="MBL1077444.1"/>
    <property type="molecule type" value="Genomic_DNA"/>
</dbReference>
<sequence length="64" mass="6972">MRTTIDLADDWEEAAKVLGTEGKTATVNAAISRVIAEHRRGEAASILASVELDLDDETMREAWA</sequence>